<gene>
    <name evidence="4 6" type="primary">fliE</name>
    <name evidence="6" type="ORF">ABQ292_20360</name>
</gene>
<comment type="caution">
    <text evidence="6">The sequence shown here is derived from an EMBL/GenBank/DDBJ whole genome shotgun (WGS) entry which is preliminary data.</text>
</comment>
<keyword evidence="6" id="KW-0966">Cell projection</keyword>
<protein>
    <recommendedName>
        <fullName evidence="4 5">Flagellar hook-basal body complex protein FliE</fullName>
    </recommendedName>
</protein>
<evidence type="ECO:0000313" key="7">
    <source>
        <dbReference type="Proteomes" id="UP001560045"/>
    </source>
</evidence>
<evidence type="ECO:0000256" key="5">
    <source>
        <dbReference type="NCBIfam" id="TIGR00205"/>
    </source>
</evidence>
<evidence type="ECO:0000256" key="3">
    <source>
        <dbReference type="ARBA" id="ARBA00023143"/>
    </source>
</evidence>
<dbReference type="Pfam" id="PF02049">
    <property type="entry name" value="FliE"/>
    <property type="match status" value="1"/>
</dbReference>
<reference evidence="6 7" key="1">
    <citation type="submission" date="2024-06" db="EMBL/GenBank/DDBJ databases">
        <title>Draft genome sequence of Geodermatophilus badlandi, a novel member of the Geodermatophilaceae isolated from badland sedimentary rocks in the Red desert, Wyoming, USA.</title>
        <authorList>
            <person name="Ben Tekaya S."/>
            <person name="Nouioui I."/>
            <person name="Flores G.M."/>
            <person name="Shaal M.N."/>
            <person name="Bredoire F."/>
            <person name="Basile F."/>
            <person name="Van Diepen L."/>
            <person name="Ward N.L."/>
        </authorList>
    </citation>
    <scope>NUCLEOTIDE SEQUENCE [LARGE SCALE GENOMIC DNA]</scope>
    <source>
        <strain evidence="6 7">WL48A</strain>
    </source>
</reference>
<evidence type="ECO:0000313" key="6">
    <source>
        <dbReference type="EMBL" id="MEX5720720.1"/>
    </source>
</evidence>
<evidence type="ECO:0000256" key="2">
    <source>
        <dbReference type="ARBA" id="ARBA00009272"/>
    </source>
</evidence>
<evidence type="ECO:0000256" key="4">
    <source>
        <dbReference type="HAMAP-Rule" id="MF_00724"/>
    </source>
</evidence>
<dbReference type="RefSeq" id="WP_369209539.1">
    <property type="nucleotide sequence ID" value="NZ_JBFNXQ010000084.1"/>
</dbReference>
<organism evidence="6 7">
    <name type="scientific">Geodermatophilus maliterrae</name>
    <dbReference type="NCBI Taxonomy" id="3162531"/>
    <lineage>
        <taxon>Bacteria</taxon>
        <taxon>Bacillati</taxon>
        <taxon>Actinomycetota</taxon>
        <taxon>Actinomycetes</taxon>
        <taxon>Geodermatophilales</taxon>
        <taxon>Geodermatophilaceae</taxon>
        <taxon>Geodermatophilus</taxon>
    </lineage>
</organism>
<dbReference type="EMBL" id="JBFNXQ010000084">
    <property type="protein sequence ID" value="MEX5720720.1"/>
    <property type="molecule type" value="Genomic_DNA"/>
</dbReference>
<dbReference type="PANTHER" id="PTHR34653:SF1">
    <property type="entry name" value="FLAGELLAR HOOK-BASAL BODY COMPLEX PROTEIN FLIE"/>
    <property type="match status" value="1"/>
</dbReference>
<dbReference type="HAMAP" id="MF_00724">
    <property type="entry name" value="FliE"/>
    <property type="match status" value="1"/>
</dbReference>
<keyword evidence="3 4" id="KW-0975">Bacterial flagellum</keyword>
<accession>A0ABV3XJG8</accession>
<dbReference type="Proteomes" id="UP001560045">
    <property type="component" value="Unassembled WGS sequence"/>
</dbReference>
<keyword evidence="6" id="KW-0969">Cilium</keyword>
<dbReference type="NCBIfam" id="TIGR00205">
    <property type="entry name" value="fliE"/>
    <property type="match status" value="1"/>
</dbReference>
<proteinExistence type="inferred from homology"/>
<evidence type="ECO:0000256" key="1">
    <source>
        <dbReference type="ARBA" id="ARBA00004117"/>
    </source>
</evidence>
<keyword evidence="7" id="KW-1185">Reference proteome</keyword>
<keyword evidence="6" id="KW-0282">Flagellum</keyword>
<dbReference type="PANTHER" id="PTHR34653">
    <property type="match status" value="1"/>
</dbReference>
<name>A0ABV3XJG8_9ACTN</name>
<sequence>MTSPIGGISLPSVPTIGALGGVADATAATSAASTTGDGFAATLAGAVDQLQGLQSTSSGLATAAATGDLKDVHDYMIAAQEASLATEMVVTLKNKAVEAFTEIMRMPI</sequence>
<comment type="subcellular location">
    <subcellularLocation>
        <location evidence="1 4">Bacterial flagellum basal body</location>
    </subcellularLocation>
</comment>
<comment type="similarity">
    <text evidence="2 4">Belongs to the FliE family.</text>
</comment>
<dbReference type="InterPro" id="IPR001624">
    <property type="entry name" value="FliE"/>
</dbReference>
<dbReference type="PRINTS" id="PR01006">
    <property type="entry name" value="FLGHOOKFLIE"/>
</dbReference>